<dbReference type="SUPFAM" id="SSF54427">
    <property type="entry name" value="NTF2-like"/>
    <property type="match status" value="1"/>
</dbReference>
<reference evidence="2 3" key="1">
    <citation type="submission" date="2020-04" db="EMBL/GenBank/DDBJ databases">
        <title>Usitatibacter rugosus gen. nov., sp. nov. and Usitatibacter palustris sp. nov., novel members of Usitatibacteraceae fam. nov. within the order Nitrosomonadales isolated from soil.</title>
        <authorList>
            <person name="Huber K.J."/>
            <person name="Neumann-Schaal M."/>
            <person name="Geppert A."/>
            <person name="Luckner M."/>
            <person name="Wanner G."/>
            <person name="Overmann J."/>
        </authorList>
    </citation>
    <scope>NUCLEOTIDE SEQUENCE [LARGE SCALE GENOMIC DNA]</scope>
    <source>
        <strain evidence="2 3">0125_3</strain>
    </source>
</reference>
<evidence type="ECO:0000259" key="1">
    <source>
        <dbReference type="Pfam" id="PF12680"/>
    </source>
</evidence>
<dbReference type="Gene3D" id="3.10.450.50">
    <property type="match status" value="1"/>
</dbReference>
<dbReference type="EMBL" id="CP053069">
    <property type="protein sequence ID" value="QJR12193.1"/>
    <property type="molecule type" value="Genomic_DNA"/>
</dbReference>
<dbReference type="Pfam" id="PF12680">
    <property type="entry name" value="SnoaL_2"/>
    <property type="match status" value="1"/>
</dbReference>
<dbReference type="KEGG" id="uru:DSM104443_03278"/>
<dbReference type="Proteomes" id="UP000501534">
    <property type="component" value="Chromosome"/>
</dbReference>
<protein>
    <recommendedName>
        <fullName evidence="1">SnoaL-like domain-containing protein</fullName>
    </recommendedName>
</protein>
<dbReference type="RefSeq" id="WP_171094182.1">
    <property type="nucleotide sequence ID" value="NZ_CP053069.1"/>
</dbReference>
<accession>A0A6M4H0M7</accession>
<dbReference type="PIRSF" id="PIRSF030561">
    <property type="entry name" value="UCP030561"/>
    <property type="match status" value="1"/>
</dbReference>
<feature type="domain" description="SnoaL-like" evidence="1">
    <location>
        <begin position="8"/>
        <end position="104"/>
    </location>
</feature>
<sequence length="112" mass="12530">MDPTALAQEQLEAYNARDLARFLACYAEDIRVFRMPVTEPVLVGKAAFGEFYRTQRFNQAGLHAELLGRIAFGNKVIDHERIVGVGSTPLEAAAVYEVKDGLISTVWFYYGN</sequence>
<evidence type="ECO:0000313" key="2">
    <source>
        <dbReference type="EMBL" id="QJR12193.1"/>
    </source>
</evidence>
<dbReference type="InterPro" id="IPR008317">
    <property type="entry name" value="UCP030561"/>
</dbReference>
<organism evidence="2 3">
    <name type="scientific">Usitatibacter rugosus</name>
    <dbReference type="NCBI Taxonomy" id="2732067"/>
    <lineage>
        <taxon>Bacteria</taxon>
        <taxon>Pseudomonadati</taxon>
        <taxon>Pseudomonadota</taxon>
        <taxon>Betaproteobacteria</taxon>
        <taxon>Nitrosomonadales</taxon>
        <taxon>Usitatibacteraceae</taxon>
        <taxon>Usitatibacter</taxon>
    </lineage>
</organism>
<evidence type="ECO:0000313" key="3">
    <source>
        <dbReference type="Proteomes" id="UP000501534"/>
    </source>
</evidence>
<keyword evidence="3" id="KW-1185">Reference proteome</keyword>
<name>A0A6M4H0M7_9PROT</name>
<dbReference type="AlphaFoldDB" id="A0A6M4H0M7"/>
<dbReference type="InterPro" id="IPR032710">
    <property type="entry name" value="NTF2-like_dom_sf"/>
</dbReference>
<gene>
    <name evidence="2" type="ORF">DSM104443_03278</name>
</gene>
<proteinExistence type="predicted"/>
<dbReference type="InterPro" id="IPR037401">
    <property type="entry name" value="SnoaL-like"/>
</dbReference>